<protein>
    <recommendedName>
        <fullName evidence="8">L-gulonolactone oxidase</fullName>
        <shortName evidence="8">LGO</shortName>
        <ecNumber evidence="8">1.1.3.8</ecNumber>
    </recommendedName>
</protein>
<keyword evidence="6 8" id="KW-0560">Oxidoreductase</keyword>
<comment type="cofactor">
    <cofactor evidence="1 8">
        <name>FAD</name>
        <dbReference type="ChEBI" id="CHEBI:57692"/>
    </cofactor>
</comment>
<dbReference type="InterPro" id="IPR036318">
    <property type="entry name" value="FAD-bd_PCMH-like_sf"/>
</dbReference>
<dbReference type="UniPathway" id="UPA00991">
    <property type="reaction ID" value="UER00939"/>
</dbReference>
<dbReference type="PANTHER" id="PTHR43762:SF8">
    <property type="entry name" value="L-GULONOLACTONE OXIDASE"/>
    <property type="match status" value="1"/>
</dbReference>
<dbReference type="InterPro" id="IPR030654">
    <property type="entry name" value="Sugar_lactone_oxidase"/>
</dbReference>
<gene>
    <name evidence="10" type="primary">D2HGDH</name>
    <name evidence="10" type="ORF">BLAG_LOCUS14353</name>
</gene>
<keyword evidence="8" id="KW-0256">Endoplasmic reticulum</keyword>
<dbReference type="GO" id="GO:0019853">
    <property type="term" value="P:L-ascorbic acid biosynthetic process"/>
    <property type="evidence" value="ECO:0007669"/>
    <property type="project" value="UniProtKB-KW"/>
</dbReference>
<dbReference type="Gene3D" id="3.30.43.10">
    <property type="entry name" value="Uridine Diphospho-n-acetylenolpyruvylglucosamine Reductase, domain 2"/>
    <property type="match status" value="1"/>
</dbReference>
<dbReference type="PROSITE" id="PS51387">
    <property type="entry name" value="FAD_PCMH"/>
    <property type="match status" value="1"/>
</dbReference>
<dbReference type="EMBL" id="OV696687">
    <property type="protein sequence ID" value="CAH1255212.1"/>
    <property type="molecule type" value="Genomic_DNA"/>
</dbReference>
<dbReference type="InterPro" id="IPR016167">
    <property type="entry name" value="FAD-bd_PCMH_sub1"/>
</dbReference>
<evidence type="ECO:0000256" key="6">
    <source>
        <dbReference type="ARBA" id="ARBA00023002"/>
    </source>
</evidence>
<dbReference type="InterPro" id="IPR007173">
    <property type="entry name" value="ALO_C"/>
</dbReference>
<dbReference type="GO" id="GO:0003885">
    <property type="term" value="F:D-arabinono-1,4-lactone oxidase activity"/>
    <property type="evidence" value="ECO:0007669"/>
    <property type="project" value="UniProtKB-UniRule"/>
</dbReference>
<evidence type="ECO:0000256" key="3">
    <source>
        <dbReference type="ARBA" id="ARBA00005466"/>
    </source>
</evidence>
<dbReference type="Gene3D" id="3.30.70.2520">
    <property type="match status" value="1"/>
</dbReference>
<dbReference type="Gene3D" id="1.10.45.10">
    <property type="entry name" value="Vanillyl-alcohol Oxidase, Chain A, domain 4"/>
    <property type="match status" value="1"/>
</dbReference>
<proteinExistence type="inferred from homology"/>
<dbReference type="GO" id="GO:0050105">
    <property type="term" value="F:L-gulonolactone oxidase activity"/>
    <property type="evidence" value="ECO:0007669"/>
    <property type="project" value="UniProtKB-EC"/>
</dbReference>
<organism evidence="10 11">
    <name type="scientific">Branchiostoma lanceolatum</name>
    <name type="common">Common lancelet</name>
    <name type="synonym">Amphioxus lanceolatum</name>
    <dbReference type="NCBI Taxonomy" id="7740"/>
    <lineage>
        <taxon>Eukaryota</taxon>
        <taxon>Metazoa</taxon>
        <taxon>Chordata</taxon>
        <taxon>Cephalochordata</taxon>
        <taxon>Leptocardii</taxon>
        <taxon>Amphioxiformes</taxon>
        <taxon>Branchiostomatidae</taxon>
        <taxon>Branchiostoma</taxon>
    </lineage>
</organism>
<keyword evidence="8" id="KW-0060">Ascorbate biosynthesis</keyword>
<comment type="similarity">
    <text evidence="3 8">Belongs to the oxygen-dependent FAD-linked oxidoreductase family.</text>
</comment>
<dbReference type="Gene3D" id="3.30.465.10">
    <property type="match status" value="1"/>
</dbReference>
<evidence type="ECO:0000313" key="11">
    <source>
        <dbReference type="Proteomes" id="UP000838412"/>
    </source>
</evidence>
<dbReference type="EC" id="1.1.3.8" evidence="8"/>
<dbReference type="InterPro" id="IPR016171">
    <property type="entry name" value="Vanillyl_alc_oxidase_C-sub2"/>
</dbReference>
<keyword evidence="7" id="KW-0472">Membrane</keyword>
<evidence type="ECO:0000259" key="9">
    <source>
        <dbReference type="PROSITE" id="PS51387"/>
    </source>
</evidence>
<dbReference type="SUPFAM" id="SSF56176">
    <property type="entry name" value="FAD-binding/transporter-associated domain-like"/>
    <property type="match status" value="1"/>
</dbReference>
<comment type="function">
    <text evidence="8">Oxidizes L-gulono-1,4-lactone to hydrogen peroxide and L-xylo-hexulonolactone which spontaneously isomerizes to L-ascorbate.</text>
</comment>
<keyword evidence="11" id="KW-1185">Reference proteome</keyword>
<dbReference type="SMR" id="A0A8J9ZIH6"/>
<dbReference type="InterPro" id="IPR016166">
    <property type="entry name" value="FAD-bd_PCMH"/>
</dbReference>
<evidence type="ECO:0000256" key="4">
    <source>
        <dbReference type="ARBA" id="ARBA00022630"/>
    </source>
</evidence>
<evidence type="ECO:0000256" key="1">
    <source>
        <dbReference type="ARBA" id="ARBA00001974"/>
    </source>
</evidence>
<evidence type="ECO:0000256" key="5">
    <source>
        <dbReference type="ARBA" id="ARBA00022827"/>
    </source>
</evidence>
<evidence type="ECO:0000313" key="10">
    <source>
        <dbReference type="EMBL" id="CAH1255212.1"/>
    </source>
</evidence>
<dbReference type="AlphaFoldDB" id="A0A8J9ZIH6"/>
<sequence>MAGDADGVMTGQTGRKFTNWAKTFSCQPELFFEPTTTEEIRQILDKARRDSKHVKVCGFGHSPSDIACTTDYMISLAKYRRVLEVDEENCVVTVQSGILLKELNEEVLPKYNMALSNQGAVSEISAAGVISTGTHGTGKTFGIFATHVLEMTMMTASGEVLRLSREENRDVFLTALVSLGSLGIILTVKIQCEPAYNLHSVQFSCSLDKMLSNLDKHLDENEHFKFMWYPYTNGVVAFLSNRTKKPVQTSTSWFWDYFVGYYILEFLLWLSSFCSSLLPYINKFYYSYIYAVSSERVDRSDKVFNFECLFKQHVTEWSFPRSETANVLLTLQEWVRSHPEHKVHFPVEVRFVRSDDIYLSPCYQQDNCYINIISYRPYGKDTPKDAWWDMYESVMLKVGGKPHWAKAHKVNPERFQKLYPMFSKFCATREKLDPQGMFLNPYLERHILGMTPQMQFDVVKSHL</sequence>
<dbReference type="GO" id="GO:0005789">
    <property type="term" value="C:endoplasmic reticulum membrane"/>
    <property type="evidence" value="ECO:0007669"/>
    <property type="project" value="UniProtKB-SubCell"/>
</dbReference>
<dbReference type="Pfam" id="PF04030">
    <property type="entry name" value="ALO"/>
    <property type="match status" value="1"/>
</dbReference>
<dbReference type="PIRSF" id="PIRSF000136">
    <property type="entry name" value="LGO_GLO"/>
    <property type="match status" value="1"/>
</dbReference>
<keyword evidence="5 8" id="KW-0274">FAD</keyword>
<dbReference type="NCBIfam" id="TIGR01678">
    <property type="entry name" value="FAD_lactone_ox"/>
    <property type="match status" value="1"/>
</dbReference>
<dbReference type="Pfam" id="PF01565">
    <property type="entry name" value="FAD_binding_4"/>
    <property type="match status" value="1"/>
</dbReference>
<dbReference type="OrthoDB" id="610608at2759"/>
<name>A0A8J9ZIH6_BRALA</name>
<dbReference type="Proteomes" id="UP000838412">
    <property type="component" value="Chromosome 2"/>
</dbReference>
<dbReference type="InterPro" id="IPR006094">
    <property type="entry name" value="Oxid_FAD_bind_N"/>
</dbReference>
<keyword evidence="8" id="KW-0492">Microsome</keyword>
<dbReference type="PANTHER" id="PTHR43762">
    <property type="entry name" value="L-GULONOLACTONE OXIDASE"/>
    <property type="match status" value="1"/>
</dbReference>
<evidence type="ECO:0000256" key="2">
    <source>
        <dbReference type="ARBA" id="ARBA00004370"/>
    </source>
</evidence>
<comment type="pathway">
    <text evidence="8">Cofactor biosynthesis; L-ascorbate biosynthesis via UDP-alpha-D-glucuronate pathway; L-ascorbate from UDP-alpha-D-glucuronate: step 4/4.</text>
</comment>
<comment type="catalytic activity">
    <reaction evidence="8">
        <text>L-gulono-1,4-lactone + O2 = L-ascorbate + H2O2 + H(+)</text>
        <dbReference type="Rhea" id="RHEA:32363"/>
        <dbReference type="ChEBI" id="CHEBI:15378"/>
        <dbReference type="ChEBI" id="CHEBI:15379"/>
        <dbReference type="ChEBI" id="CHEBI:16240"/>
        <dbReference type="ChEBI" id="CHEBI:17587"/>
        <dbReference type="ChEBI" id="CHEBI:38290"/>
        <dbReference type="EC" id="1.1.3.8"/>
    </reaction>
</comment>
<evidence type="ECO:0000256" key="8">
    <source>
        <dbReference type="RuleBase" id="RU367158"/>
    </source>
</evidence>
<evidence type="ECO:0000256" key="7">
    <source>
        <dbReference type="ARBA" id="ARBA00023136"/>
    </source>
</evidence>
<dbReference type="InterPro" id="IPR016169">
    <property type="entry name" value="FAD-bd_PCMH_sub2"/>
</dbReference>
<accession>A0A8J9ZIH6</accession>
<comment type="subcellular location">
    <subcellularLocation>
        <location evidence="2">Membrane</location>
    </subcellularLocation>
    <subcellularLocation>
        <location evidence="8">Microsome membrane</location>
        <topology evidence="8">Single-pass membrane protein</topology>
    </subcellularLocation>
    <subcellularLocation>
        <location evidence="8">Endoplasmic reticulum membrane</location>
        <topology evidence="8">Single-pass membrane protein</topology>
    </subcellularLocation>
</comment>
<keyword evidence="4 8" id="KW-0285">Flavoprotein</keyword>
<dbReference type="InterPro" id="IPR010031">
    <property type="entry name" value="FAD_lactone_oxidase-like"/>
</dbReference>
<dbReference type="GO" id="GO:0071949">
    <property type="term" value="F:FAD binding"/>
    <property type="evidence" value="ECO:0007669"/>
    <property type="project" value="UniProtKB-UniRule"/>
</dbReference>
<reference evidence="10" key="1">
    <citation type="submission" date="2022-01" db="EMBL/GenBank/DDBJ databases">
        <authorList>
            <person name="Braso-Vives M."/>
        </authorList>
    </citation>
    <scope>NUCLEOTIDE SEQUENCE</scope>
</reference>
<feature type="domain" description="FAD-binding PCMH-type" evidence="9">
    <location>
        <begin position="24"/>
        <end position="195"/>
    </location>
</feature>